<comment type="similarity">
    <text evidence="1 6">Belongs to the GST superfamily.</text>
</comment>
<evidence type="ECO:0000256" key="3">
    <source>
        <dbReference type="ARBA" id="ARBA00022679"/>
    </source>
</evidence>
<keyword evidence="3" id="KW-0808">Transferase</keyword>
<dbReference type="Pfam" id="PF00043">
    <property type="entry name" value="GST_C"/>
    <property type="match status" value="1"/>
</dbReference>
<accession>A0A179FL81</accession>
<dbReference type="EMBL" id="LSBJ02000004">
    <property type="protein sequence ID" value="OAQ66342.1"/>
    <property type="molecule type" value="Genomic_DNA"/>
</dbReference>
<protein>
    <recommendedName>
        <fullName evidence="2">glutathione transferase</fullName>
        <ecNumber evidence="2">2.5.1.18</ecNumber>
    </recommendedName>
</protein>
<dbReference type="OrthoDB" id="422574at2759"/>
<dbReference type="GO" id="GO:0004364">
    <property type="term" value="F:glutathione transferase activity"/>
    <property type="evidence" value="ECO:0007669"/>
    <property type="project" value="UniProtKB-EC"/>
</dbReference>
<dbReference type="InterPro" id="IPR036249">
    <property type="entry name" value="Thioredoxin-like_sf"/>
</dbReference>
<comment type="caution">
    <text evidence="9">The sequence shown here is derived from an EMBL/GenBank/DDBJ whole genome shotgun (WGS) entry which is preliminary data.</text>
</comment>
<comment type="function">
    <text evidence="5">Involved in the oxidative stress response and detoxification.</text>
</comment>
<evidence type="ECO:0000256" key="4">
    <source>
        <dbReference type="ARBA" id="ARBA00047960"/>
    </source>
</evidence>
<dbReference type="SFLD" id="SFLDS00019">
    <property type="entry name" value="Glutathione_Transferase_(cytos"/>
    <property type="match status" value="1"/>
</dbReference>
<evidence type="ECO:0000256" key="1">
    <source>
        <dbReference type="ARBA" id="ARBA00007409"/>
    </source>
</evidence>
<dbReference type="InterPro" id="IPR004046">
    <property type="entry name" value="GST_C"/>
</dbReference>
<evidence type="ECO:0000256" key="5">
    <source>
        <dbReference type="ARBA" id="ARBA00060024"/>
    </source>
</evidence>
<dbReference type="GO" id="GO:0005634">
    <property type="term" value="C:nucleus"/>
    <property type="evidence" value="ECO:0007669"/>
    <property type="project" value="UniProtKB-ARBA"/>
</dbReference>
<gene>
    <name evidence="9" type="ORF">VFPPC_07910</name>
</gene>
<dbReference type="PROSITE" id="PS50404">
    <property type="entry name" value="GST_NTER"/>
    <property type="match status" value="1"/>
</dbReference>
<dbReference type="SUPFAM" id="SSF52833">
    <property type="entry name" value="Thioredoxin-like"/>
    <property type="match status" value="1"/>
</dbReference>
<dbReference type="Gene3D" id="1.20.1050.10">
    <property type="match status" value="1"/>
</dbReference>
<dbReference type="InterPro" id="IPR036282">
    <property type="entry name" value="Glutathione-S-Trfase_C_sf"/>
</dbReference>
<dbReference type="PANTHER" id="PTHR44051">
    <property type="entry name" value="GLUTATHIONE S-TRANSFERASE-RELATED"/>
    <property type="match status" value="1"/>
</dbReference>
<dbReference type="CDD" id="cd03048">
    <property type="entry name" value="GST_N_Ure2p_like"/>
    <property type="match status" value="1"/>
</dbReference>
<evidence type="ECO:0000259" key="8">
    <source>
        <dbReference type="PROSITE" id="PS50405"/>
    </source>
</evidence>
<dbReference type="PANTHER" id="PTHR44051:SF3">
    <property type="entry name" value="TRANSCRIPTIONAL REGULATOR URE2"/>
    <property type="match status" value="1"/>
</dbReference>
<dbReference type="KEGG" id="pchm:VFPPC_07910"/>
<proteinExistence type="inferred from homology"/>
<dbReference type="InterPro" id="IPR040079">
    <property type="entry name" value="Glutathione_S-Trfase"/>
</dbReference>
<reference evidence="9 10" key="1">
    <citation type="journal article" date="2016" name="PLoS Pathog.">
        <title>Biosynthesis of antibiotic leucinostatins in bio-control fungus Purpureocillium lilacinum and their inhibition on phytophthora revealed by genome mining.</title>
        <authorList>
            <person name="Wang G."/>
            <person name="Liu Z."/>
            <person name="Lin R."/>
            <person name="Li E."/>
            <person name="Mao Z."/>
            <person name="Ling J."/>
            <person name="Yang Y."/>
            <person name="Yin W.B."/>
            <person name="Xie B."/>
        </authorList>
    </citation>
    <scope>NUCLEOTIDE SEQUENCE [LARGE SCALE GENOMIC DNA]</scope>
    <source>
        <strain evidence="9">170</strain>
    </source>
</reference>
<comment type="catalytic activity">
    <reaction evidence="4">
        <text>RX + glutathione = an S-substituted glutathione + a halide anion + H(+)</text>
        <dbReference type="Rhea" id="RHEA:16437"/>
        <dbReference type="ChEBI" id="CHEBI:15378"/>
        <dbReference type="ChEBI" id="CHEBI:16042"/>
        <dbReference type="ChEBI" id="CHEBI:17792"/>
        <dbReference type="ChEBI" id="CHEBI:57925"/>
        <dbReference type="ChEBI" id="CHEBI:90779"/>
        <dbReference type="EC" id="2.5.1.18"/>
    </reaction>
</comment>
<evidence type="ECO:0000313" key="9">
    <source>
        <dbReference type="EMBL" id="OAQ66342.1"/>
    </source>
</evidence>
<evidence type="ECO:0000259" key="7">
    <source>
        <dbReference type="PROSITE" id="PS50404"/>
    </source>
</evidence>
<name>A0A179FL81_METCM</name>
<keyword evidence="10" id="KW-1185">Reference proteome</keyword>
<dbReference type="STRING" id="1380566.A0A179FL81"/>
<dbReference type="GeneID" id="28850694"/>
<dbReference type="GO" id="GO:0005737">
    <property type="term" value="C:cytoplasm"/>
    <property type="evidence" value="ECO:0007669"/>
    <property type="project" value="UniProtKB-ARBA"/>
</dbReference>
<dbReference type="SFLD" id="SFLDG00358">
    <property type="entry name" value="Main_(cytGST)"/>
    <property type="match status" value="1"/>
</dbReference>
<evidence type="ECO:0000256" key="2">
    <source>
        <dbReference type="ARBA" id="ARBA00012452"/>
    </source>
</evidence>
<dbReference type="Proteomes" id="UP000078397">
    <property type="component" value="Unassembled WGS sequence"/>
</dbReference>
<dbReference type="InterPro" id="IPR010987">
    <property type="entry name" value="Glutathione-S-Trfase_C-like"/>
</dbReference>
<feature type="domain" description="GST N-terminal" evidence="7">
    <location>
        <begin position="5"/>
        <end position="86"/>
    </location>
</feature>
<evidence type="ECO:0000256" key="6">
    <source>
        <dbReference type="RuleBase" id="RU003494"/>
    </source>
</evidence>
<dbReference type="RefSeq" id="XP_018143429.1">
    <property type="nucleotide sequence ID" value="XM_018286700.1"/>
</dbReference>
<organism evidence="9 10">
    <name type="scientific">Pochonia chlamydosporia 170</name>
    <dbReference type="NCBI Taxonomy" id="1380566"/>
    <lineage>
        <taxon>Eukaryota</taxon>
        <taxon>Fungi</taxon>
        <taxon>Dikarya</taxon>
        <taxon>Ascomycota</taxon>
        <taxon>Pezizomycotina</taxon>
        <taxon>Sordariomycetes</taxon>
        <taxon>Hypocreomycetidae</taxon>
        <taxon>Hypocreales</taxon>
        <taxon>Clavicipitaceae</taxon>
        <taxon>Pochonia</taxon>
    </lineage>
</organism>
<evidence type="ECO:0000313" key="10">
    <source>
        <dbReference type="Proteomes" id="UP000078397"/>
    </source>
</evidence>
<dbReference type="SFLD" id="SFLDG01151">
    <property type="entry name" value="Main.2:_Nu-like"/>
    <property type="match status" value="1"/>
</dbReference>
<dbReference type="Gene3D" id="3.40.30.10">
    <property type="entry name" value="Glutaredoxin"/>
    <property type="match status" value="1"/>
</dbReference>
<dbReference type="FunFam" id="1.20.1050.130:FF:000016">
    <property type="entry name" value="Glutathione S-transferase 1"/>
    <property type="match status" value="1"/>
</dbReference>
<dbReference type="PROSITE" id="PS50405">
    <property type="entry name" value="GST_CTER"/>
    <property type="match status" value="1"/>
</dbReference>
<dbReference type="InterPro" id="IPR004045">
    <property type="entry name" value="Glutathione_S-Trfase_N"/>
</dbReference>
<dbReference type="AlphaFoldDB" id="A0A179FL81"/>
<sequence length="221" mass="25303">MANFKPMTLYSHAGGPNPWKVAIILEELNLPYAHKFLDFTSVKAEPFISLNPNGRVPGLEDPNTNISLWESGAIIDYLIDTYDTTHKLQYTSTPEKYQTRVWEHFQMSGQGPYFGQLIWFVRYHPEKVQSAIDRYAKEIKRVTGVIDAHLKKQKSEYLVGDKLTYADLMFIPWAVTAQSLGKEVVDLSGFEAYDAWMERLTSRPSAAKIIKERQEAMAKAH</sequence>
<feature type="domain" description="GST C-terminal" evidence="8">
    <location>
        <begin position="92"/>
        <end position="220"/>
    </location>
</feature>
<dbReference type="Pfam" id="PF02798">
    <property type="entry name" value="GST_N"/>
    <property type="match status" value="1"/>
</dbReference>
<dbReference type="EC" id="2.5.1.18" evidence="2"/>
<dbReference type="SUPFAM" id="SSF47616">
    <property type="entry name" value="GST C-terminal domain-like"/>
    <property type="match status" value="1"/>
</dbReference>